<comment type="similarity">
    <text evidence="5">Belongs to the MinC family.</text>
</comment>
<evidence type="ECO:0000259" key="6">
    <source>
        <dbReference type="Pfam" id="PF03775"/>
    </source>
</evidence>
<dbReference type="InterPro" id="IPR036145">
    <property type="entry name" value="MinC_C_sf"/>
</dbReference>
<evidence type="ECO:0000256" key="2">
    <source>
        <dbReference type="ARBA" id="ARBA00023210"/>
    </source>
</evidence>
<dbReference type="Gene3D" id="2.160.20.70">
    <property type="match status" value="1"/>
</dbReference>
<accession>A0ABU3NZN9</accession>
<dbReference type="PANTHER" id="PTHR34108">
    <property type="entry name" value="SEPTUM SITE-DETERMINING PROTEIN MINC"/>
    <property type="match status" value="1"/>
</dbReference>
<evidence type="ECO:0000256" key="5">
    <source>
        <dbReference type="HAMAP-Rule" id="MF_00267"/>
    </source>
</evidence>
<comment type="caution">
    <text evidence="7">The sequence shown here is derived from an EMBL/GenBank/DDBJ whole genome shotgun (WGS) entry which is preliminary data.</text>
</comment>
<evidence type="ECO:0000256" key="4">
    <source>
        <dbReference type="ARBA" id="ARBA00046874"/>
    </source>
</evidence>
<dbReference type="EMBL" id="JAUOZS010000001">
    <property type="protein sequence ID" value="MDT8902258.1"/>
    <property type="molecule type" value="Genomic_DNA"/>
</dbReference>
<dbReference type="InterPro" id="IPR013033">
    <property type="entry name" value="MinC"/>
</dbReference>
<reference evidence="7 8" key="1">
    <citation type="submission" date="2023-07" db="EMBL/GenBank/DDBJ databases">
        <title>The novel representative of Negativicutes class, Anaeroselena agilis gen. nov. sp. nov.</title>
        <authorList>
            <person name="Prokofeva M.I."/>
            <person name="Elcheninov A.G."/>
            <person name="Klyukina A."/>
            <person name="Kublanov I.V."/>
            <person name="Frolov E.N."/>
            <person name="Podosokorskaya O.A."/>
        </authorList>
    </citation>
    <scope>NUCLEOTIDE SEQUENCE [LARGE SCALE GENOMIC DNA]</scope>
    <source>
        <strain evidence="7 8">4137-cl</strain>
    </source>
</reference>
<evidence type="ECO:0000313" key="8">
    <source>
        <dbReference type="Proteomes" id="UP001254848"/>
    </source>
</evidence>
<dbReference type="PANTHER" id="PTHR34108:SF1">
    <property type="entry name" value="SEPTUM SITE-DETERMINING PROTEIN MINC"/>
    <property type="match status" value="1"/>
</dbReference>
<keyword evidence="3 5" id="KW-0131">Cell cycle</keyword>
<dbReference type="Pfam" id="PF03775">
    <property type="entry name" value="MinC_C"/>
    <property type="match status" value="1"/>
</dbReference>
<protein>
    <recommendedName>
        <fullName evidence="5">Probable septum site-determining protein MinC</fullName>
    </recommendedName>
</protein>
<dbReference type="InterPro" id="IPR005526">
    <property type="entry name" value="Septum_form_inhib_MinC_C"/>
</dbReference>
<dbReference type="RefSeq" id="WP_413780744.1">
    <property type="nucleotide sequence ID" value="NZ_JAUOZS010000001.1"/>
</dbReference>
<name>A0ABU3NZN9_9FIRM</name>
<proteinExistence type="inferred from homology"/>
<evidence type="ECO:0000256" key="1">
    <source>
        <dbReference type="ARBA" id="ARBA00022618"/>
    </source>
</evidence>
<organism evidence="7 8">
    <name type="scientific">Anaeroselena agilis</name>
    <dbReference type="NCBI Taxonomy" id="3063788"/>
    <lineage>
        <taxon>Bacteria</taxon>
        <taxon>Bacillati</taxon>
        <taxon>Bacillota</taxon>
        <taxon>Negativicutes</taxon>
        <taxon>Acetonemataceae</taxon>
        <taxon>Anaeroselena</taxon>
    </lineage>
</organism>
<feature type="domain" description="Septum formation inhibitor MinC C-terminal" evidence="6">
    <location>
        <begin position="105"/>
        <end position="204"/>
    </location>
</feature>
<comment type="function">
    <text evidence="5">Cell division inhibitor that blocks the formation of polar Z ring septums. Rapidly oscillates between the poles of the cell to destabilize FtsZ filaments that have formed before they mature into polar Z rings. Prevents FtsZ polymerization.</text>
</comment>
<dbReference type="InterPro" id="IPR016098">
    <property type="entry name" value="CAP/MinC_C"/>
</dbReference>
<comment type="subunit">
    <text evidence="4 5">Interacts with MinD and FtsZ.</text>
</comment>
<keyword evidence="1 5" id="KW-0132">Cell division</keyword>
<gene>
    <name evidence="5" type="primary">minC</name>
    <name evidence="7" type="ORF">Q4T40_13470</name>
</gene>
<keyword evidence="8" id="KW-1185">Reference proteome</keyword>
<dbReference type="HAMAP" id="MF_00267">
    <property type="entry name" value="MinC"/>
    <property type="match status" value="1"/>
</dbReference>
<keyword evidence="2 5" id="KW-0717">Septation</keyword>
<evidence type="ECO:0000256" key="3">
    <source>
        <dbReference type="ARBA" id="ARBA00023306"/>
    </source>
</evidence>
<dbReference type="Proteomes" id="UP001254848">
    <property type="component" value="Unassembled WGS sequence"/>
</dbReference>
<dbReference type="SUPFAM" id="SSF63848">
    <property type="entry name" value="Cell-division inhibitor MinC, C-terminal domain"/>
    <property type="match status" value="1"/>
</dbReference>
<evidence type="ECO:0000313" key="7">
    <source>
        <dbReference type="EMBL" id="MDT8902258.1"/>
    </source>
</evidence>
<sequence length="208" mass="21857">MAAKGEMVAFKGVNGEVQLVLNTENFAAALEQLAAKLAAAEEFFPRGTMVKVPAARLGADERRQLDAVFGEFGLVCAPEWPDGRDGEEDAPATAERDGYEINALVVARTVRSGQKVVHPGSVVVIGDVNPGAQVIAGRDIIILGACRGVAHAGAYGDETATITANRIVATQLRIAGLIARAPDDLDKPAYIETARIKEGSVVIEPANR</sequence>